<dbReference type="RefSeq" id="WP_286652536.1">
    <property type="nucleotide sequence ID" value="NZ_JACAGK010000123.1"/>
</dbReference>
<sequence length="97" mass="10289">MAGTTETIQRTVVSTITQQQSKATFQGWTLVFNAQLDNQLVKSVSVHGNKEGSNVSASISEQGYINVGFNQGPGDSALISALMSELEAMKTPETPDA</sequence>
<dbReference type="EMBL" id="JACAGK010000123">
    <property type="protein sequence ID" value="MDM1050582.1"/>
    <property type="molecule type" value="Genomic_DNA"/>
</dbReference>
<reference evidence="1" key="1">
    <citation type="submission" date="2020-06" db="EMBL/GenBank/DDBJ databases">
        <authorList>
            <person name="Dong N."/>
        </authorList>
    </citation>
    <scope>NUCLEOTIDE SEQUENCE</scope>
    <source>
        <strain evidence="1">R1692</strain>
    </source>
</reference>
<organism evidence="1 2">
    <name type="scientific">Sphingobacterium hotanense</name>
    <dbReference type="NCBI Taxonomy" id="649196"/>
    <lineage>
        <taxon>Bacteria</taxon>
        <taxon>Pseudomonadati</taxon>
        <taxon>Bacteroidota</taxon>
        <taxon>Sphingobacteriia</taxon>
        <taxon>Sphingobacteriales</taxon>
        <taxon>Sphingobacteriaceae</taxon>
        <taxon>Sphingobacterium</taxon>
    </lineage>
</organism>
<proteinExistence type="predicted"/>
<evidence type="ECO:0000313" key="1">
    <source>
        <dbReference type="EMBL" id="MDM1050582.1"/>
    </source>
</evidence>
<name>A0ABT7NTM3_9SPHI</name>
<protein>
    <submittedName>
        <fullName evidence="1">Uncharacterized protein</fullName>
    </submittedName>
</protein>
<comment type="caution">
    <text evidence="1">The sequence shown here is derived from an EMBL/GenBank/DDBJ whole genome shotgun (WGS) entry which is preliminary data.</text>
</comment>
<dbReference type="Proteomes" id="UP001170954">
    <property type="component" value="Unassembled WGS sequence"/>
</dbReference>
<accession>A0ABT7NTM3</accession>
<reference evidence="1" key="2">
    <citation type="journal article" date="2022" name="Sci. Total Environ.">
        <title>Prevalence, transmission, and molecular epidemiology of tet(X)-positive bacteria among humans, animals, and environmental niches in China: An epidemiological, and genomic-based study.</title>
        <authorList>
            <person name="Dong N."/>
            <person name="Zeng Y."/>
            <person name="Cai C."/>
            <person name="Sun C."/>
            <person name="Lu J."/>
            <person name="Liu C."/>
            <person name="Zhou H."/>
            <person name="Sun Q."/>
            <person name="Shu L."/>
            <person name="Wang H."/>
            <person name="Wang Y."/>
            <person name="Wang S."/>
            <person name="Wu C."/>
            <person name="Chan E.W."/>
            <person name="Chen G."/>
            <person name="Shen Z."/>
            <person name="Chen S."/>
            <person name="Zhang R."/>
        </authorList>
    </citation>
    <scope>NUCLEOTIDE SEQUENCE</scope>
    <source>
        <strain evidence="1">R1692</strain>
    </source>
</reference>
<gene>
    <name evidence="1" type="ORF">HX018_20325</name>
</gene>
<keyword evidence="2" id="KW-1185">Reference proteome</keyword>
<evidence type="ECO:0000313" key="2">
    <source>
        <dbReference type="Proteomes" id="UP001170954"/>
    </source>
</evidence>